<keyword evidence="2" id="KW-0479">Metal-binding</keyword>
<keyword evidence="10" id="KW-1185">Reference proteome</keyword>
<feature type="region of interest" description="Disordered" evidence="6">
    <location>
        <begin position="366"/>
        <end position="413"/>
    </location>
</feature>
<dbReference type="STRING" id="109376.A0A0D3D7D9"/>
<dbReference type="InterPro" id="IPR012340">
    <property type="entry name" value="NA-bd_OB-fold"/>
</dbReference>
<dbReference type="SUPFAM" id="SSF50249">
    <property type="entry name" value="Nucleic acid-binding proteins"/>
    <property type="match status" value="2"/>
</dbReference>
<dbReference type="PANTHER" id="PTHR47165:SF4">
    <property type="entry name" value="OS03G0429900 PROTEIN"/>
    <property type="match status" value="1"/>
</dbReference>
<dbReference type="PANTHER" id="PTHR47165">
    <property type="entry name" value="OS03G0429900 PROTEIN"/>
    <property type="match status" value="1"/>
</dbReference>
<evidence type="ECO:0000259" key="7">
    <source>
        <dbReference type="Pfam" id="PF02721"/>
    </source>
</evidence>
<dbReference type="AlphaFoldDB" id="A0A0D3D7D9"/>
<evidence type="ECO:0008006" key="11">
    <source>
        <dbReference type="Google" id="ProtNLM"/>
    </source>
</evidence>
<proteinExistence type="inferred from homology"/>
<name>A0A0D3D7D9_BRAOL</name>
<reference evidence="9 10" key="1">
    <citation type="journal article" date="2014" name="Genome Biol.">
        <title>Transcriptome and methylome profiling reveals relics of genome dominance in the mesopolyploid Brassica oleracea.</title>
        <authorList>
            <person name="Parkin I.A."/>
            <person name="Koh C."/>
            <person name="Tang H."/>
            <person name="Robinson S.J."/>
            <person name="Kagale S."/>
            <person name="Clarke W.E."/>
            <person name="Town C.D."/>
            <person name="Nixon J."/>
            <person name="Krishnakumar V."/>
            <person name="Bidwell S.L."/>
            <person name="Denoeud F."/>
            <person name="Belcram H."/>
            <person name="Links M.G."/>
            <person name="Just J."/>
            <person name="Clarke C."/>
            <person name="Bender T."/>
            <person name="Huebert T."/>
            <person name="Mason A.S."/>
            <person name="Pires J.C."/>
            <person name="Barker G."/>
            <person name="Moore J."/>
            <person name="Walley P.G."/>
            <person name="Manoli S."/>
            <person name="Batley J."/>
            <person name="Edwards D."/>
            <person name="Nelson M.N."/>
            <person name="Wang X."/>
            <person name="Paterson A.H."/>
            <person name="King G."/>
            <person name="Bancroft I."/>
            <person name="Chalhoub B."/>
            <person name="Sharpe A.G."/>
        </authorList>
    </citation>
    <scope>NUCLEOTIDE SEQUENCE</scope>
    <source>
        <strain evidence="9 10">cv. TO1000</strain>
    </source>
</reference>
<dbReference type="Gramene" id="Bo7g058090.1">
    <property type="protein sequence ID" value="Bo7g058090.1"/>
    <property type="gene ID" value="Bo7g058090"/>
</dbReference>
<evidence type="ECO:0000256" key="1">
    <source>
        <dbReference type="ARBA" id="ARBA00005690"/>
    </source>
</evidence>
<dbReference type="InterPro" id="IPR003871">
    <property type="entry name" value="RFA1B/D_OB_1st"/>
</dbReference>
<dbReference type="Pfam" id="PF08646">
    <property type="entry name" value="Rep_fac-A_C"/>
    <property type="match status" value="1"/>
</dbReference>
<accession>A0A0D3D7D9</accession>
<dbReference type="Proteomes" id="UP000032141">
    <property type="component" value="Chromosome C7"/>
</dbReference>
<comment type="similarity">
    <text evidence="1">Belongs to the replication factor A protein 1 family.</text>
</comment>
<evidence type="ECO:0000313" key="9">
    <source>
        <dbReference type="EnsemblPlants" id="Bo7g058090.1"/>
    </source>
</evidence>
<dbReference type="GO" id="GO:0008270">
    <property type="term" value="F:zinc ion binding"/>
    <property type="evidence" value="ECO:0007669"/>
    <property type="project" value="UniProtKB-KW"/>
</dbReference>
<feature type="domain" description="Replication factor A C-terminal" evidence="8">
    <location>
        <begin position="210"/>
        <end position="334"/>
    </location>
</feature>
<dbReference type="CDD" id="cd04480">
    <property type="entry name" value="RPA1_DBD_A_like"/>
    <property type="match status" value="1"/>
</dbReference>
<organism evidence="9 10">
    <name type="scientific">Brassica oleracea var. oleracea</name>
    <dbReference type="NCBI Taxonomy" id="109376"/>
    <lineage>
        <taxon>Eukaryota</taxon>
        <taxon>Viridiplantae</taxon>
        <taxon>Streptophyta</taxon>
        <taxon>Embryophyta</taxon>
        <taxon>Tracheophyta</taxon>
        <taxon>Spermatophyta</taxon>
        <taxon>Magnoliopsida</taxon>
        <taxon>eudicotyledons</taxon>
        <taxon>Gunneridae</taxon>
        <taxon>Pentapetalae</taxon>
        <taxon>rosids</taxon>
        <taxon>malvids</taxon>
        <taxon>Brassicales</taxon>
        <taxon>Brassicaceae</taxon>
        <taxon>Brassiceae</taxon>
        <taxon>Brassica</taxon>
    </lineage>
</organism>
<keyword evidence="3" id="KW-0863">Zinc-finger</keyword>
<evidence type="ECO:0000256" key="6">
    <source>
        <dbReference type="SAM" id="MobiDB-lite"/>
    </source>
</evidence>
<evidence type="ECO:0000259" key="8">
    <source>
        <dbReference type="Pfam" id="PF08646"/>
    </source>
</evidence>
<keyword evidence="4" id="KW-0862">Zinc</keyword>
<evidence type="ECO:0000256" key="5">
    <source>
        <dbReference type="ARBA" id="ARBA00023125"/>
    </source>
</evidence>
<dbReference type="CDD" id="cd04476">
    <property type="entry name" value="RPA1_DBD_C"/>
    <property type="match status" value="1"/>
</dbReference>
<dbReference type="InterPro" id="IPR013955">
    <property type="entry name" value="Rep_factor-A_C"/>
</dbReference>
<keyword evidence="5" id="KW-0238">DNA-binding</keyword>
<evidence type="ECO:0000256" key="3">
    <source>
        <dbReference type="ARBA" id="ARBA00022771"/>
    </source>
</evidence>
<dbReference type="Gene3D" id="2.40.50.140">
    <property type="entry name" value="Nucleic acid-binding proteins"/>
    <property type="match status" value="2"/>
</dbReference>
<dbReference type="GO" id="GO:0003677">
    <property type="term" value="F:DNA binding"/>
    <property type="evidence" value="ECO:0007669"/>
    <property type="project" value="UniProtKB-KW"/>
</dbReference>
<feature type="domain" description="Replication protein A 70 kDa DNA-binding subunit B/D first OB fold" evidence="7">
    <location>
        <begin position="13"/>
        <end position="106"/>
    </location>
</feature>
<sequence length="413" mass="46871">MAMVLAPKNRVSYVRELKPRRDTCRIEVKILRLLRNYNKESENTIEMGTRIHALVGKQLIKKYEDRPTEGDAVVVHLFKVYDAFGDYWTTTHPYKIGFFQTTFVGKADDFPSEVPEKYLADYNDILGGKLDNSCLVDVIGQIVNFGSLENKMIKEKDNIRLLIELRDQNLPNDSLALTNNDNTQWSVGTATSVRAICWYCYICSCQVGTFVTMATIESIDAERGWQYLSCKYCNKKVFPTTNVDDDMRPLFYCNTCDKEHINVVSRFKLIANVKDDSGEANFLLFDTNAQMTVCTAELYDEDEDPDFLPEAVSDLFGKRMLFEISVDSDNIRGKSSQYLVRCANDDREMIEEFAALPHKPVLMLLGSDEISDGSGGSSETPVSKRKGKGEEENDAEDQLSVKKKQGQKKIKGE</sequence>
<dbReference type="HOGENOM" id="CLU_023486_5_1_1"/>
<evidence type="ECO:0000313" key="10">
    <source>
        <dbReference type="Proteomes" id="UP000032141"/>
    </source>
</evidence>
<feature type="compositionally biased region" description="Basic residues" evidence="6">
    <location>
        <begin position="401"/>
        <end position="413"/>
    </location>
</feature>
<reference evidence="9" key="2">
    <citation type="submission" date="2015-03" db="UniProtKB">
        <authorList>
            <consortium name="EnsemblPlants"/>
        </authorList>
    </citation>
    <scope>IDENTIFICATION</scope>
</reference>
<dbReference type="InterPro" id="IPR047192">
    <property type="entry name" value="Euk_RPA1_DBD_C"/>
</dbReference>
<protein>
    <recommendedName>
        <fullName evidence="11">Replication factor A C-terminal domain-containing protein</fullName>
    </recommendedName>
</protein>
<dbReference type="EnsemblPlants" id="Bo7g058090.1">
    <property type="protein sequence ID" value="Bo7g058090.1"/>
    <property type="gene ID" value="Bo7g058090"/>
</dbReference>
<evidence type="ECO:0000256" key="4">
    <source>
        <dbReference type="ARBA" id="ARBA00022833"/>
    </source>
</evidence>
<evidence type="ECO:0000256" key="2">
    <source>
        <dbReference type="ARBA" id="ARBA00022723"/>
    </source>
</evidence>
<dbReference type="Pfam" id="PF02721">
    <property type="entry name" value="DUF223"/>
    <property type="match status" value="1"/>
</dbReference>
<dbReference type="eggNOG" id="KOG0851">
    <property type="taxonomic scope" value="Eukaryota"/>
</dbReference>
<dbReference type="OMA" id="DHEYKLY"/>